<dbReference type="Proteomes" id="UP000738349">
    <property type="component" value="Unassembled WGS sequence"/>
</dbReference>
<feature type="chain" id="PRO_5040457924" description="Secreted protein" evidence="1">
    <location>
        <begin position="23"/>
        <end position="131"/>
    </location>
</feature>
<keyword evidence="1" id="KW-0732">Signal</keyword>
<evidence type="ECO:0000313" key="2">
    <source>
        <dbReference type="EMBL" id="KAH7170403.1"/>
    </source>
</evidence>
<name>A0A9P9JH62_9HYPO</name>
<comment type="caution">
    <text evidence="2">The sequence shown here is derived from an EMBL/GenBank/DDBJ whole genome shotgun (WGS) entry which is preliminary data.</text>
</comment>
<evidence type="ECO:0008006" key="4">
    <source>
        <dbReference type="Google" id="ProtNLM"/>
    </source>
</evidence>
<protein>
    <recommendedName>
        <fullName evidence="4">Secreted protein</fullName>
    </recommendedName>
</protein>
<reference evidence="2" key="1">
    <citation type="journal article" date="2021" name="Nat. Commun.">
        <title>Genetic determinants of endophytism in the Arabidopsis root mycobiome.</title>
        <authorList>
            <person name="Mesny F."/>
            <person name="Miyauchi S."/>
            <person name="Thiergart T."/>
            <person name="Pickel B."/>
            <person name="Atanasova L."/>
            <person name="Karlsson M."/>
            <person name="Huettel B."/>
            <person name="Barry K.W."/>
            <person name="Haridas S."/>
            <person name="Chen C."/>
            <person name="Bauer D."/>
            <person name="Andreopoulos W."/>
            <person name="Pangilinan J."/>
            <person name="LaButti K."/>
            <person name="Riley R."/>
            <person name="Lipzen A."/>
            <person name="Clum A."/>
            <person name="Drula E."/>
            <person name="Henrissat B."/>
            <person name="Kohler A."/>
            <person name="Grigoriev I.V."/>
            <person name="Martin F.M."/>
            <person name="Hacquard S."/>
        </authorList>
    </citation>
    <scope>NUCLEOTIDE SEQUENCE</scope>
    <source>
        <strain evidence="2">MPI-CAGE-AT-0147</strain>
    </source>
</reference>
<accession>A0A9P9JH62</accession>
<sequence length="131" mass="14413">MRAMSCFLCSLVVSWLRVGGGGGPLGAARSLVISATRLKGVGDEREERQNPPLFHGSETSRFDFQAPRVHYSTTDNTVPYVHAGFPNDDSSVTQVLHIEIFLFFFSPRGPISLTSVGFHIHFLGEKALLFC</sequence>
<organism evidence="2 3">
    <name type="scientific">Dactylonectria macrodidyma</name>
    <dbReference type="NCBI Taxonomy" id="307937"/>
    <lineage>
        <taxon>Eukaryota</taxon>
        <taxon>Fungi</taxon>
        <taxon>Dikarya</taxon>
        <taxon>Ascomycota</taxon>
        <taxon>Pezizomycotina</taxon>
        <taxon>Sordariomycetes</taxon>
        <taxon>Hypocreomycetidae</taxon>
        <taxon>Hypocreales</taxon>
        <taxon>Nectriaceae</taxon>
        <taxon>Dactylonectria</taxon>
    </lineage>
</organism>
<keyword evidence="3" id="KW-1185">Reference proteome</keyword>
<dbReference type="EMBL" id="JAGMUV010000002">
    <property type="protein sequence ID" value="KAH7170403.1"/>
    <property type="molecule type" value="Genomic_DNA"/>
</dbReference>
<evidence type="ECO:0000313" key="3">
    <source>
        <dbReference type="Proteomes" id="UP000738349"/>
    </source>
</evidence>
<feature type="signal peptide" evidence="1">
    <location>
        <begin position="1"/>
        <end position="22"/>
    </location>
</feature>
<dbReference type="AlphaFoldDB" id="A0A9P9JH62"/>
<gene>
    <name evidence="2" type="ORF">EDB81DRAFT_163028</name>
</gene>
<evidence type="ECO:0000256" key="1">
    <source>
        <dbReference type="SAM" id="SignalP"/>
    </source>
</evidence>
<proteinExistence type="predicted"/>